<comment type="caution">
    <text evidence="11">The sequence shown here is derived from an EMBL/GenBank/DDBJ whole genome shotgun (WGS) entry which is preliminary data.</text>
</comment>
<evidence type="ECO:0000256" key="3">
    <source>
        <dbReference type="ARBA" id="ARBA00022454"/>
    </source>
</evidence>
<comment type="subcellular location">
    <subcellularLocation>
        <location evidence="1">Chromosome</location>
        <location evidence="1">Centromere</location>
    </subcellularLocation>
</comment>
<feature type="compositionally biased region" description="Polar residues" evidence="9">
    <location>
        <begin position="189"/>
        <end position="201"/>
    </location>
</feature>
<evidence type="ECO:0000313" key="12">
    <source>
        <dbReference type="Proteomes" id="UP001187315"/>
    </source>
</evidence>
<sequence length="689" mass="75372">MKPIGTEGSLMSQGTAQVSFTCGQELTQITNHQDSDLSVCADAQSDMVRERVVQKKSFQQSLDDIKEKMKEKRNKRLASACSASRGLSKMKNAATVKPFVLKSVQVNNKALALALQAEREKVRQAQGIILQLKRERQALIFHLLMMKRALSEGGVVRSAQTLTADEPKSPRDVAQNGAEEEEVHPLESVKQQNEGSGNSEVSLPPAVGTRRRRDGRKRSERRRSALFSPSSVDGCVTEEVEPQNSDVSEHPELNLITCSTEHNNTVPDVSVHEAPPENNKARGQRSRHTDSVDVSMAALDSELSDLAAVQHSTPEPPQRCVSRQTKRKAAQSATKPERGRKVERAPLKKPWEKPRARSKSRAAAAGSAPATSDRLNSSLGSNDTFDFDCEEAVHITPFRGGVKVSEAPPSPVTMPPPVALNPPAPADDVPSSSEAEQDTDDSPYVPDRKCRRIQGPPPLRARSKRRSAQTRGKENSGPKQNRTVPELSKNFRTGAEATDITLSVSAGLQIPQSPALVCRPAEKSIQFTPGKESAEASVSEKEIATPPHDIPAAEAGLMMMDSPLYDFTNCQNQSSEQENNMAVMVDKSRRKKGGLVVRSCLGLALSDVTNLSPAAYQASLPGRDSTPGLCRKRRCTSVVSYKEPSISSKLRRGDKFTDTRFLRSPVFKQKSRRSLKAMEKYNESFVGCR</sequence>
<evidence type="ECO:0000256" key="2">
    <source>
        <dbReference type="ARBA" id="ARBA00010845"/>
    </source>
</evidence>
<dbReference type="GO" id="GO:0045132">
    <property type="term" value="P:meiotic chromosome segregation"/>
    <property type="evidence" value="ECO:0007669"/>
    <property type="project" value="InterPro"/>
</dbReference>
<keyword evidence="4" id="KW-0132">Cell division</keyword>
<keyword evidence="3" id="KW-0158">Chromosome</keyword>
<feature type="domain" description="Shugoshin C-terminal" evidence="10">
    <location>
        <begin position="630"/>
        <end position="652"/>
    </location>
</feature>
<feature type="compositionally biased region" description="Polar residues" evidence="9">
    <location>
        <begin position="375"/>
        <end position="384"/>
    </location>
</feature>
<dbReference type="AlphaFoldDB" id="A0AA88M1Z3"/>
<keyword evidence="8" id="KW-0137">Centromere</keyword>
<dbReference type="GO" id="GO:0005634">
    <property type="term" value="C:nucleus"/>
    <property type="evidence" value="ECO:0007669"/>
    <property type="project" value="InterPro"/>
</dbReference>
<feature type="compositionally biased region" description="Basic and acidic residues" evidence="9">
    <location>
        <begin position="335"/>
        <end position="355"/>
    </location>
</feature>
<evidence type="ECO:0000259" key="10">
    <source>
        <dbReference type="Pfam" id="PF07557"/>
    </source>
</evidence>
<name>A0AA88M1Z3_TACVA</name>
<feature type="region of interest" description="Disordered" evidence="9">
    <location>
        <begin position="160"/>
        <end position="385"/>
    </location>
</feature>
<evidence type="ECO:0000313" key="11">
    <source>
        <dbReference type="EMBL" id="KAK2829002.1"/>
    </source>
</evidence>
<dbReference type="Proteomes" id="UP001187315">
    <property type="component" value="Unassembled WGS sequence"/>
</dbReference>
<dbReference type="Gene3D" id="1.20.5.730">
    <property type="entry name" value="Single helix bin"/>
    <property type="match status" value="1"/>
</dbReference>
<feature type="compositionally biased region" description="Low complexity" evidence="9">
    <location>
        <begin position="297"/>
        <end position="308"/>
    </location>
</feature>
<evidence type="ECO:0000256" key="4">
    <source>
        <dbReference type="ARBA" id="ARBA00022618"/>
    </source>
</evidence>
<accession>A0AA88M1Z3</accession>
<keyword evidence="5" id="KW-0159">Chromosome partition</keyword>
<keyword evidence="7" id="KW-0131">Cell cycle</keyword>
<proteinExistence type="inferred from homology"/>
<evidence type="ECO:0000256" key="8">
    <source>
        <dbReference type="ARBA" id="ARBA00023328"/>
    </source>
</evidence>
<keyword evidence="12" id="KW-1185">Reference proteome</keyword>
<dbReference type="InterPro" id="IPR011515">
    <property type="entry name" value="Shugoshin_C"/>
</dbReference>
<feature type="compositionally biased region" description="Low complexity" evidence="9">
    <location>
        <begin position="361"/>
        <end position="374"/>
    </location>
</feature>
<dbReference type="PANTHER" id="PTHR21577:SF3">
    <property type="entry name" value="SHUGOSHIN 1-RELATED"/>
    <property type="match status" value="1"/>
</dbReference>
<evidence type="ECO:0000256" key="7">
    <source>
        <dbReference type="ARBA" id="ARBA00023306"/>
    </source>
</evidence>
<gene>
    <name evidence="11" type="ORF">Q7C36_016992</name>
</gene>
<feature type="compositionally biased region" description="Pro residues" evidence="9">
    <location>
        <begin position="408"/>
        <end position="425"/>
    </location>
</feature>
<evidence type="ECO:0000256" key="1">
    <source>
        <dbReference type="ARBA" id="ARBA00004584"/>
    </source>
</evidence>
<evidence type="ECO:0000256" key="5">
    <source>
        <dbReference type="ARBA" id="ARBA00022829"/>
    </source>
</evidence>
<keyword evidence="6" id="KW-0175">Coiled coil</keyword>
<dbReference type="Pfam" id="PF07557">
    <property type="entry name" value="Shugoshin_C"/>
    <property type="match status" value="1"/>
</dbReference>
<reference evidence="11" key="1">
    <citation type="submission" date="2023-08" db="EMBL/GenBank/DDBJ databases">
        <title>Pelteobagrus vachellii genome.</title>
        <authorList>
            <person name="Liu H."/>
        </authorList>
    </citation>
    <scope>NUCLEOTIDE SEQUENCE</scope>
    <source>
        <strain evidence="11">PRFRI_2022a</strain>
        <tissue evidence="11">Muscle</tissue>
    </source>
</reference>
<protein>
    <recommendedName>
        <fullName evidence="10">Shugoshin C-terminal domain-containing protein</fullName>
    </recommendedName>
</protein>
<dbReference type="EMBL" id="JAVHJS010000018">
    <property type="protein sequence ID" value="KAK2829002.1"/>
    <property type="molecule type" value="Genomic_DNA"/>
</dbReference>
<evidence type="ECO:0000256" key="6">
    <source>
        <dbReference type="ARBA" id="ARBA00023054"/>
    </source>
</evidence>
<feature type="region of interest" description="Disordered" evidence="9">
    <location>
        <begin position="399"/>
        <end position="488"/>
    </location>
</feature>
<feature type="compositionally biased region" description="Basic residues" evidence="9">
    <location>
        <begin position="209"/>
        <end position="221"/>
    </location>
</feature>
<dbReference type="PANTHER" id="PTHR21577">
    <property type="entry name" value="SHUGOSHIN"/>
    <property type="match status" value="1"/>
</dbReference>
<dbReference type="InterPro" id="IPR038889">
    <property type="entry name" value="Shugoshin1/2"/>
</dbReference>
<dbReference type="GO" id="GO:0000775">
    <property type="term" value="C:chromosome, centromeric region"/>
    <property type="evidence" value="ECO:0007669"/>
    <property type="project" value="UniProtKB-SubCell"/>
</dbReference>
<comment type="similarity">
    <text evidence="2">Belongs to the shugoshin family.</text>
</comment>
<evidence type="ECO:0000256" key="9">
    <source>
        <dbReference type="SAM" id="MobiDB-lite"/>
    </source>
</evidence>
<organism evidence="11 12">
    <name type="scientific">Tachysurus vachellii</name>
    <name type="common">Darkbarbel catfish</name>
    <name type="synonym">Pelteobagrus vachellii</name>
    <dbReference type="NCBI Taxonomy" id="175792"/>
    <lineage>
        <taxon>Eukaryota</taxon>
        <taxon>Metazoa</taxon>
        <taxon>Chordata</taxon>
        <taxon>Craniata</taxon>
        <taxon>Vertebrata</taxon>
        <taxon>Euteleostomi</taxon>
        <taxon>Actinopterygii</taxon>
        <taxon>Neopterygii</taxon>
        <taxon>Teleostei</taxon>
        <taxon>Ostariophysi</taxon>
        <taxon>Siluriformes</taxon>
        <taxon>Bagridae</taxon>
        <taxon>Tachysurus</taxon>
    </lineage>
</organism>
<feature type="compositionally biased region" description="Polar residues" evidence="9">
    <location>
        <begin position="256"/>
        <end position="267"/>
    </location>
</feature>
<dbReference type="GO" id="GO:0051301">
    <property type="term" value="P:cell division"/>
    <property type="evidence" value="ECO:0007669"/>
    <property type="project" value="UniProtKB-KW"/>
</dbReference>